<feature type="domain" description="Wall-associated receptor kinase C-terminal" evidence="6">
    <location>
        <begin position="405"/>
        <end position="482"/>
    </location>
</feature>
<keyword evidence="3" id="KW-0325">Glycoprotein</keyword>
<comment type="subcellular location">
    <subcellularLocation>
        <location evidence="1">Membrane</location>
        <topology evidence="1">Single-pass membrane protein</topology>
    </subcellularLocation>
</comment>
<feature type="transmembrane region" description="Helical" evidence="4">
    <location>
        <begin position="500"/>
        <end position="519"/>
    </location>
</feature>
<evidence type="ECO:0000256" key="2">
    <source>
        <dbReference type="ARBA" id="ARBA00022729"/>
    </source>
</evidence>
<comment type="caution">
    <text evidence="7">The sequence shown here is derived from an EMBL/GenBank/DDBJ whole genome shotgun (WGS) entry which is preliminary data.</text>
</comment>
<dbReference type="GO" id="GO:0016020">
    <property type="term" value="C:membrane"/>
    <property type="evidence" value="ECO:0007669"/>
    <property type="project" value="UniProtKB-SubCell"/>
</dbReference>
<dbReference type="AlphaFoldDB" id="A0A7J6VX20"/>
<feature type="domain" description="Wall-associated receptor kinase galacturonan-binding" evidence="5">
    <location>
        <begin position="39"/>
        <end position="103"/>
    </location>
</feature>
<keyword evidence="2" id="KW-0732">Signal</keyword>
<name>A0A7J6VX20_THATH</name>
<keyword evidence="7" id="KW-0675">Receptor</keyword>
<dbReference type="InterPro" id="IPR032872">
    <property type="entry name" value="WAK_assoc_C"/>
</dbReference>
<dbReference type="PANTHER" id="PTHR33138:SF72">
    <property type="entry name" value="WALL-ASSOCIATED RECEPTOR KINASE CARBOXY-TERMINAL PROTEIN"/>
    <property type="match status" value="1"/>
</dbReference>
<keyword evidence="4" id="KW-0472">Membrane</keyword>
<evidence type="ECO:0000313" key="8">
    <source>
        <dbReference type="Proteomes" id="UP000554482"/>
    </source>
</evidence>
<sequence>MYSFLSFQYSTSFILLIITTFFINLPISFCADDPNFLACSQAFDCGNIRNISYPFWKSGRAEYCGHPDFELKCQDDDSAEIQFESETYRILRIDKSGRKLRLATTVTWNDNCPSTFHNISFPSTALSYLDSLSVNITLFYGCSSIPPMLVPYKFSCTVNNTNENYYWFDSVGGPTPPELSSSCNTSVKVNVLGTNFSPSIRGSELNLENILLNVGFSVEYSVNVSFCNDCEDSGGACGYDRNTAQPKCFCFDGPQNGRCPRLRPINSEADYRYTSCNSTFECGSITNVTYPFWGGKRPSHCGYPDFKLECLEGGDVTIDFNSRFRVLDINQENQTLRLARRDISGNLCSLQPVNTSLNFDKVRYTPYSVNLTICYGCPSMFYSLLSCKINNTDELFTSVHPPIWSGLEQNQVYTVCKLCIEIPILQEAIERRSYDASIVLEVLRNGFDVEYDGNITYCSECKNSGGQCGYDWTSHQFNCYCTYGLELTKCSVNGKRYLCLLPLTISIILLFSFSYLLLLNQLNQ</sequence>
<dbReference type="Pfam" id="PF13947">
    <property type="entry name" value="GUB_WAK_bind"/>
    <property type="match status" value="2"/>
</dbReference>
<evidence type="ECO:0000256" key="4">
    <source>
        <dbReference type="SAM" id="Phobius"/>
    </source>
</evidence>
<organism evidence="7 8">
    <name type="scientific">Thalictrum thalictroides</name>
    <name type="common">Rue-anemone</name>
    <name type="synonym">Anemone thalictroides</name>
    <dbReference type="NCBI Taxonomy" id="46969"/>
    <lineage>
        <taxon>Eukaryota</taxon>
        <taxon>Viridiplantae</taxon>
        <taxon>Streptophyta</taxon>
        <taxon>Embryophyta</taxon>
        <taxon>Tracheophyta</taxon>
        <taxon>Spermatophyta</taxon>
        <taxon>Magnoliopsida</taxon>
        <taxon>Ranunculales</taxon>
        <taxon>Ranunculaceae</taxon>
        <taxon>Thalictroideae</taxon>
        <taxon>Thalictrum</taxon>
    </lineage>
</organism>
<dbReference type="Pfam" id="PF14380">
    <property type="entry name" value="WAK_assoc"/>
    <property type="match status" value="2"/>
</dbReference>
<dbReference type="InterPro" id="IPR025287">
    <property type="entry name" value="WAK_GUB"/>
</dbReference>
<evidence type="ECO:0000259" key="6">
    <source>
        <dbReference type="Pfam" id="PF14380"/>
    </source>
</evidence>
<keyword evidence="4" id="KW-0812">Transmembrane</keyword>
<evidence type="ECO:0000256" key="3">
    <source>
        <dbReference type="ARBA" id="ARBA00023180"/>
    </source>
</evidence>
<dbReference type="GO" id="GO:0016301">
    <property type="term" value="F:kinase activity"/>
    <property type="evidence" value="ECO:0007669"/>
    <property type="project" value="UniProtKB-KW"/>
</dbReference>
<keyword evidence="8" id="KW-1185">Reference proteome</keyword>
<dbReference type="GO" id="GO:0030247">
    <property type="term" value="F:polysaccharide binding"/>
    <property type="evidence" value="ECO:0007669"/>
    <property type="project" value="InterPro"/>
</dbReference>
<keyword evidence="7" id="KW-0808">Transferase</keyword>
<dbReference type="Proteomes" id="UP000554482">
    <property type="component" value="Unassembled WGS sequence"/>
</dbReference>
<evidence type="ECO:0000313" key="7">
    <source>
        <dbReference type="EMBL" id="KAF5189676.1"/>
    </source>
</evidence>
<keyword evidence="4" id="KW-1133">Transmembrane helix</keyword>
<protein>
    <submittedName>
        <fullName evidence="7">LEAF RUST 10 DISEASE-RESISTANCE LOCUS RECEPTOR-LIKE PROTEIN KINASE-like 2.7</fullName>
    </submittedName>
</protein>
<evidence type="ECO:0000259" key="5">
    <source>
        <dbReference type="Pfam" id="PF13947"/>
    </source>
</evidence>
<evidence type="ECO:0000256" key="1">
    <source>
        <dbReference type="ARBA" id="ARBA00004167"/>
    </source>
</evidence>
<proteinExistence type="predicted"/>
<reference evidence="7 8" key="1">
    <citation type="submission" date="2020-06" db="EMBL/GenBank/DDBJ databases">
        <title>Transcriptomic and genomic resources for Thalictrum thalictroides and T. hernandezii: Facilitating candidate gene discovery in an emerging model plant lineage.</title>
        <authorList>
            <person name="Arias T."/>
            <person name="Riano-Pachon D.M."/>
            <person name="Di Stilio V.S."/>
        </authorList>
    </citation>
    <scope>NUCLEOTIDE SEQUENCE [LARGE SCALE GENOMIC DNA]</scope>
    <source>
        <strain evidence="8">cv. WT478/WT964</strain>
        <tissue evidence="7">Leaves</tissue>
    </source>
</reference>
<dbReference type="EMBL" id="JABWDY010025148">
    <property type="protein sequence ID" value="KAF5189676.1"/>
    <property type="molecule type" value="Genomic_DNA"/>
</dbReference>
<keyword evidence="7" id="KW-0418">Kinase</keyword>
<accession>A0A7J6VX20</accession>
<feature type="domain" description="Wall-associated receptor kinase C-terminal" evidence="6">
    <location>
        <begin position="176"/>
        <end position="253"/>
    </location>
</feature>
<feature type="domain" description="Wall-associated receptor kinase galacturonan-binding" evidence="5">
    <location>
        <begin position="276"/>
        <end position="340"/>
    </location>
</feature>
<dbReference type="PANTHER" id="PTHR33138">
    <property type="entry name" value="OS01G0690200 PROTEIN"/>
    <property type="match status" value="1"/>
</dbReference>
<gene>
    <name evidence="7" type="ORF">FRX31_020743</name>
</gene>
<dbReference type="OrthoDB" id="4062651at2759"/>